<dbReference type="SUPFAM" id="SSF50475">
    <property type="entry name" value="FMN-binding split barrel"/>
    <property type="match status" value="1"/>
</dbReference>
<evidence type="ECO:0000313" key="3">
    <source>
        <dbReference type="Proteomes" id="UP000321685"/>
    </source>
</evidence>
<name>A0A511DJP4_9PSEU</name>
<dbReference type="PANTHER" id="PTHR42815">
    <property type="entry name" value="FAD-BINDING, PUTATIVE (AFU_ORTHOLOGUE AFUA_6G07600)-RELATED"/>
    <property type="match status" value="1"/>
</dbReference>
<dbReference type="InterPro" id="IPR012349">
    <property type="entry name" value="Split_barrel_FMN-bd"/>
</dbReference>
<gene>
    <name evidence="2" type="ORF">PSU4_39840</name>
</gene>
<keyword evidence="3" id="KW-1185">Reference proteome</keyword>
<sequence length="287" mass="31046">MQSVPDKGFHGGERLAQHRAGVTAEADRLAGMLTTQHITEGMSRFLADQELAFITGEDQGGLLWTSPISGPRGFCTGSGPGLLLAGGAADGDPLQSLRDGQALGVLFVDFARRRRLRINGVISNADAGGIDIAVEQAFGNCPRHIVPRSHQWSGSRNDARDHSRHRRLAPEHLALIAAAHTFILGTAHPARGADTSHRGGAPGFVRWTGNELWWPDYVGNNLFNSIGNIVTHPSTSLLFVDFQQQASLQISGHGAVEWEVTSHLENDEETGRRVRVVPAAIVHSRRF</sequence>
<evidence type="ECO:0008006" key="4">
    <source>
        <dbReference type="Google" id="ProtNLM"/>
    </source>
</evidence>
<dbReference type="PANTHER" id="PTHR42815:SF2">
    <property type="entry name" value="FAD-BINDING, PUTATIVE (AFU_ORTHOLOGUE AFUA_6G07600)-RELATED"/>
    <property type="match status" value="1"/>
</dbReference>
<dbReference type="EMBL" id="BJVJ01000044">
    <property type="protein sequence ID" value="GEL25030.1"/>
    <property type="molecule type" value="Genomic_DNA"/>
</dbReference>
<comment type="caution">
    <text evidence="2">The sequence shown here is derived from an EMBL/GenBank/DDBJ whole genome shotgun (WGS) entry which is preliminary data.</text>
</comment>
<reference evidence="2 3" key="1">
    <citation type="submission" date="2019-07" db="EMBL/GenBank/DDBJ databases">
        <title>Whole genome shotgun sequence of Pseudonocardia sulfidoxydans NBRC 16205.</title>
        <authorList>
            <person name="Hosoyama A."/>
            <person name="Uohara A."/>
            <person name="Ohji S."/>
            <person name="Ichikawa N."/>
        </authorList>
    </citation>
    <scope>NUCLEOTIDE SEQUENCE [LARGE SCALE GENOMIC DNA]</scope>
    <source>
        <strain evidence="2 3">NBRC 16205</strain>
    </source>
</reference>
<dbReference type="Proteomes" id="UP000321685">
    <property type="component" value="Unassembled WGS sequence"/>
</dbReference>
<protein>
    <recommendedName>
        <fullName evidence="4">Pyridoxamine 5'-phosphate oxidase putative domain-containing protein</fullName>
    </recommendedName>
</protein>
<evidence type="ECO:0000256" key="1">
    <source>
        <dbReference type="SAM" id="MobiDB-lite"/>
    </source>
</evidence>
<feature type="region of interest" description="Disordered" evidence="1">
    <location>
        <begin position="1"/>
        <end position="20"/>
    </location>
</feature>
<feature type="compositionally biased region" description="Basic and acidic residues" evidence="1">
    <location>
        <begin position="7"/>
        <end position="16"/>
    </location>
</feature>
<organism evidence="2 3">
    <name type="scientific">Pseudonocardia sulfidoxydans NBRC 16205</name>
    <dbReference type="NCBI Taxonomy" id="1223511"/>
    <lineage>
        <taxon>Bacteria</taxon>
        <taxon>Bacillati</taxon>
        <taxon>Actinomycetota</taxon>
        <taxon>Actinomycetes</taxon>
        <taxon>Pseudonocardiales</taxon>
        <taxon>Pseudonocardiaceae</taxon>
        <taxon>Pseudonocardia</taxon>
    </lineage>
</organism>
<accession>A0A511DJP4</accession>
<dbReference type="AlphaFoldDB" id="A0A511DJP4"/>
<evidence type="ECO:0000313" key="2">
    <source>
        <dbReference type="EMBL" id="GEL25030.1"/>
    </source>
</evidence>
<dbReference type="Gene3D" id="2.30.110.10">
    <property type="entry name" value="Electron Transport, Fmn-binding Protein, Chain A"/>
    <property type="match status" value="1"/>
</dbReference>
<proteinExistence type="predicted"/>